<dbReference type="Pfam" id="PF20180">
    <property type="entry name" value="UQCC2_CBP6"/>
    <property type="match status" value="1"/>
</dbReference>
<organism evidence="1 2">
    <name type="scientific">Venustampulla echinocandica</name>
    <dbReference type="NCBI Taxonomy" id="2656787"/>
    <lineage>
        <taxon>Eukaryota</taxon>
        <taxon>Fungi</taxon>
        <taxon>Dikarya</taxon>
        <taxon>Ascomycota</taxon>
        <taxon>Pezizomycotina</taxon>
        <taxon>Leotiomycetes</taxon>
        <taxon>Helotiales</taxon>
        <taxon>Pleuroascaceae</taxon>
        <taxon>Venustampulla</taxon>
    </lineage>
</organism>
<dbReference type="GO" id="GO:0043022">
    <property type="term" value="F:ribosome binding"/>
    <property type="evidence" value="ECO:0007669"/>
    <property type="project" value="InterPro"/>
</dbReference>
<accession>A0A370TDI5</accession>
<dbReference type="Proteomes" id="UP000254866">
    <property type="component" value="Unassembled WGS sequence"/>
</dbReference>
<evidence type="ECO:0000313" key="2">
    <source>
        <dbReference type="Proteomes" id="UP000254866"/>
    </source>
</evidence>
<comment type="caution">
    <text evidence="1">The sequence shown here is derived from an EMBL/GenBank/DDBJ whole genome shotgun (WGS) entry which is preliminary data.</text>
</comment>
<reference evidence="1 2" key="1">
    <citation type="journal article" date="2018" name="IMA Fungus">
        <title>IMA Genome-F 9: Draft genome sequence of Annulohypoxylon stygium, Aspergillus mulundensis, Berkeleyomyces basicola (syn. Thielaviopsis basicola), Ceratocystis smalleyi, two Cercospora beticola strains, Coleophoma cylindrospora, Fusarium fracticaudum, Phialophora cf. hyalina, and Morchella septimelata.</title>
        <authorList>
            <person name="Wingfield B.D."/>
            <person name="Bills G.F."/>
            <person name="Dong Y."/>
            <person name="Huang W."/>
            <person name="Nel W.J."/>
            <person name="Swalarsk-Parry B.S."/>
            <person name="Vaghefi N."/>
            <person name="Wilken P.M."/>
            <person name="An Z."/>
            <person name="de Beer Z.W."/>
            <person name="De Vos L."/>
            <person name="Chen L."/>
            <person name="Duong T.A."/>
            <person name="Gao Y."/>
            <person name="Hammerbacher A."/>
            <person name="Kikkert J.R."/>
            <person name="Li Y."/>
            <person name="Li H."/>
            <person name="Li K."/>
            <person name="Li Q."/>
            <person name="Liu X."/>
            <person name="Ma X."/>
            <person name="Naidoo K."/>
            <person name="Pethybridge S.J."/>
            <person name="Sun J."/>
            <person name="Steenkamp E.T."/>
            <person name="van der Nest M.A."/>
            <person name="van Wyk S."/>
            <person name="Wingfield M.J."/>
            <person name="Xiong C."/>
            <person name="Yue Q."/>
            <person name="Zhang X."/>
        </authorList>
    </citation>
    <scope>NUCLEOTIDE SEQUENCE [LARGE SCALE GENOMIC DNA]</scope>
    <source>
        <strain evidence="1 2">BP 5553</strain>
    </source>
</reference>
<dbReference type="GeneID" id="43601822"/>
<name>A0A370TDI5_9HELO</name>
<protein>
    <submittedName>
        <fullName evidence="1">Uncharacterized protein</fullName>
    </submittedName>
</protein>
<dbReference type="AlphaFoldDB" id="A0A370TDI5"/>
<keyword evidence="2" id="KW-1185">Reference proteome</keyword>
<dbReference type="PANTHER" id="PTHR28250">
    <property type="entry name" value="CYTOCHROME B PRE-MRNA-PROCESSING PROTEIN 6"/>
    <property type="match status" value="1"/>
</dbReference>
<gene>
    <name evidence="1" type="ORF">BP5553_08973</name>
</gene>
<dbReference type="InterPro" id="IPR037653">
    <property type="entry name" value="Cbp6"/>
</dbReference>
<dbReference type="GO" id="GO:0034551">
    <property type="term" value="P:mitochondrial respiratory chain complex III assembly"/>
    <property type="evidence" value="ECO:0007669"/>
    <property type="project" value="TreeGrafter"/>
</dbReference>
<dbReference type="RefSeq" id="XP_031866239.1">
    <property type="nucleotide sequence ID" value="XM_032017596.1"/>
</dbReference>
<evidence type="ECO:0000313" key="1">
    <source>
        <dbReference type="EMBL" id="RDL32517.1"/>
    </source>
</evidence>
<dbReference type="EMBL" id="NPIC01000010">
    <property type="protein sequence ID" value="RDL32517.1"/>
    <property type="molecule type" value="Genomic_DNA"/>
</dbReference>
<dbReference type="PANTHER" id="PTHR28250:SF1">
    <property type="entry name" value="CYTOCHROME B PRE-MRNA-PROCESSING PROTEIN 6"/>
    <property type="match status" value="1"/>
</dbReference>
<sequence>MSQSLAYRHWLRALSLWPKDKLRPNLQFQDVMRRRIDQRFDLIENPDAKNPLAKTVVDEKAELEQANAAYSLLGDRYAKKTDGLAAVSLKLLLHEADEQSGLL</sequence>
<dbReference type="OrthoDB" id="2107880at2759"/>
<dbReference type="GO" id="GO:0061671">
    <property type="term" value="C:Cbp3p-Cbp6 complex"/>
    <property type="evidence" value="ECO:0007669"/>
    <property type="project" value="InterPro"/>
</dbReference>
<proteinExistence type="predicted"/>